<sequence>MKATSLLTGVVFILLSGAALAAGPKQVNSEQAAQLQEMGTVQVSGIEGSTDDAIHALKAKAAQEHAGHYRIVALGNPSDSSQWDGTAILYK</sequence>
<dbReference type="InterPro" id="IPR051096">
    <property type="entry name" value="BhsA/McbA_stress_biofilm_assoc"/>
</dbReference>
<dbReference type="RefSeq" id="WP_013364609.1">
    <property type="nucleotide sequence ID" value="NZ_CP012871.1"/>
</dbReference>
<protein>
    <recommendedName>
        <fullName evidence="3">YdgH/BhsA/McbA-like domain-containing protein</fullName>
    </recommendedName>
</protein>
<accession>A0A806X8H2</accession>
<feature type="domain" description="YdgH/BhsA/McbA-like" evidence="3">
    <location>
        <begin position="35"/>
        <end position="91"/>
    </location>
</feature>
<dbReference type="EMBL" id="CP012871">
    <property type="protein sequence ID" value="ALR78204.1"/>
    <property type="molecule type" value="Genomic_DNA"/>
</dbReference>
<dbReference type="PANTHER" id="PTHR34156">
    <property type="entry name" value="OUTER MEMBRANE PROTEIN-RELATED-RELATED"/>
    <property type="match status" value="1"/>
</dbReference>
<dbReference type="KEGG" id="kle:AO703_18540"/>
<evidence type="ECO:0000259" key="3">
    <source>
        <dbReference type="Pfam" id="PF07338"/>
    </source>
</evidence>
<dbReference type="InterPro" id="IPR010854">
    <property type="entry name" value="YdgH/BhsA/McbA-like_dom"/>
</dbReference>
<evidence type="ECO:0000313" key="5">
    <source>
        <dbReference type="Proteomes" id="UP000069162"/>
    </source>
</evidence>
<dbReference type="OrthoDB" id="6540461at2"/>
<reference evidence="5" key="1">
    <citation type="submission" date="2015-10" db="EMBL/GenBank/DDBJ databases">
        <title>Complete Genome Sequencing of Klebsiella sp. strain G5.</title>
        <authorList>
            <person name="Chan K.-G."/>
            <person name="Chen J.-W."/>
        </authorList>
    </citation>
    <scope>NUCLEOTIDE SEQUENCE [LARGE SCALE GENOMIC DNA]</scope>
    <source>
        <strain evidence="5">G5</strain>
    </source>
</reference>
<gene>
    <name evidence="4" type="ORF">AO703_18540</name>
</gene>
<dbReference type="Gene3D" id="3.30.1660.10">
    <property type="entry name" value="Flavin-binding protein dodecin"/>
    <property type="match status" value="1"/>
</dbReference>
<name>A0A806X8H2_9ENTR</name>
<dbReference type="OMA" id="PGDSSMW"/>
<evidence type="ECO:0000256" key="2">
    <source>
        <dbReference type="SAM" id="SignalP"/>
    </source>
</evidence>
<organism evidence="4 5">
    <name type="scientific">[Enterobacter] lignolyticus</name>
    <dbReference type="NCBI Taxonomy" id="1334193"/>
    <lineage>
        <taxon>Bacteria</taxon>
        <taxon>Pseudomonadati</taxon>
        <taxon>Pseudomonadota</taxon>
        <taxon>Gammaproteobacteria</taxon>
        <taxon>Enterobacterales</taxon>
        <taxon>Enterobacteriaceae</taxon>
        <taxon>Pluralibacter</taxon>
    </lineage>
</organism>
<evidence type="ECO:0000256" key="1">
    <source>
        <dbReference type="ARBA" id="ARBA00022729"/>
    </source>
</evidence>
<dbReference type="Proteomes" id="UP000069162">
    <property type="component" value="Chromosome"/>
</dbReference>
<proteinExistence type="predicted"/>
<feature type="chain" id="PRO_5032350382" description="YdgH/BhsA/McbA-like domain-containing protein" evidence="2">
    <location>
        <begin position="22"/>
        <end position="91"/>
    </location>
</feature>
<dbReference type="SUPFAM" id="SSF159871">
    <property type="entry name" value="YdgH-like"/>
    <property type="match status" value="1"/>
</dbReference>
<dbReference type="AlphaFoldDB" id="A0A806X8H2"/>
<dbReference type="InterPro" id="IPR025543">
    <property type="entry name" value="Dodecin-like"/>
</dbReference>
<dbReference type="InterPro" id="IPR036275">
    <property type="entry name" value="YdgH-like_sf"/>
</dbReference>
<dbReference type="Pfam" id="PF07338">
    <property type="entry name" value="YdgH_BhsA-like"/>
    <property type="match status" value="1"/>
</dbReference>
<feature type="signal peptide" evidence="2">
    <location>
        <begin position="1"/>
        <end position="21"/>
    </location>
</feature>
<evidence type="ECO:0000313" key="4">
    <source>
        <dbReference type="EMBL" id="ALR78204.1"/>
    </source>
</evidence>
<keyword evidence="1 2" id="KW-0732">Signal</keyword>